<dbReference type="EMBL" id="JAUIZM010000007">
    <property type="protein sequence ID" value="KAK1373353.1"/>
    <property type="molecule type" value="Genomic_DNA"/>
</dbReference>
<accession>A0AAD8MIK7</accession>
<dbReference type="AlphaFoldDB" id="A0AAD8MIK7"/>
<protein>
    <submittedName>
        <fullName evidence="1">Uncharacterized protein</fullName>
    </submittedName>
</protein>
<comment type="caution">
    <text evidence="1">The sequence shown here is derived from an EMBL/GenBank/DDBJ whole genome shotgun (WGS) entry which is preliminary data.</text>
</comment>
<gene>
    <name evidence="1" type="ORF">POM88_029546</name>
</gene>
<evidence type="ECO:0000313" key="1">
    <source>
        <dbReference type="EMBL" id="KAK1373353.1"/>
    </source>
</evidence>
<dbReference type="Proteomes" id="UP001237642">
    <property type="component" value="Unassembled WGS sequence"/>
</dbReference>
<keyword evidence="2" id="KW-1185">Reference proteome</keyword>
<proteinExistence type="predicted"/>
<reference evidence="1" key="2">
    <citation type="submission" date="2023-05" db="EMBL/GenBank/DDBJ databases">
        <authorList>
            <person name="Schelkunov M.I."/>
        </authorList>
    </citation>
    <scope>NUCLEOTIDE SEQUENCE</scope>
    <source>
        <strain evidence="1">Hsosn_3</strain>
        <tissue evidence="1">Leaf</tissue>
    </source>
</reference>
<organism evidence="1 2">
    <name type="scientific">Heracleum sosnowskyi</name>
    <dbReference type="NCBI Taxonomy" id="360622"/>
    <lineage>
        <taxon>Eukaryota</taxon>
        <taxon>Viridiplantae</taxon>
        <taxon>Streptophyta</taxon>
        <taxon>Embryophyta</taxon>
        <taxon>Tracheophyta</taxon>
        <taxon>Spermatophyta</taxon>
        <taxon>Magnoliopsida</taxon>
        <taxon>eudicotyledons</taxon>
        <taxon>Gunneridae</taxon>
        <taxon>Pentapetalae</taxon>
        <taxon>asterids</taxon>
        <taxon>campanulids</taxon>
        <taxon>Apiales</taxon>
        <taxon>Apiaceae</taxon>
        <taxon>Apioideae</taxon>
        <taxon>apioid superclade</taxon>
        <taxon>Tordylieae</taxon>
        <taxon>Tordyliinae</taxon>
        <taxon>Heracleum</taxon>
    </lineage>
</organism>
<sequence length="286" mass="33214">MGNYEVSEFRPFYSAHLFCKSNSPHPLCKSNRRIARQRKQSMLVNFLLKRKMTFFIWTLGLCWEADVANSGNTSNNHLRDTEHQPNRAMRLLFSNAYPPAQIQECRSSKIKTVRFMCRKLEQAAMSKLIEMAYKKQRLSDDTRACNALRSCFPDMLRDITFSSCLRVYTIQEIVCLCDKDHQPIFAVKLIWISWSKLRSCYQLSNYWSTLAVLLVNYSLVNLAPATRKSTVATMAVTPNDDHWKVLEKKIDEQHHRLEDLMKIIMEMQNPNSASTSQNAQNTGLDE</sequence>
<evidence type="ECO:0000313" key="2">
    <source>
        <dbReference type="Proteomes" id="UP001237642"/>
    </source>
</evidence>
<dbReference type="Gene3D" id="1.25.10.10">
    <property type="entry name" value="Leucine-rich Repeat Variant"/>
    <property type="match status" value="1"/>
</dbReference>
<reference evidence="1" key="1">
    <citation type="submission" date="2023-02" db="EMBL/GenBank/DDBJ databases">
        <title>Genome of toxic invasive species Heracleum sosnowskyi carries increased number of genes despite the absence of recent whole-genome duplications.</title>
        <authorList>
            <person name="Schelkunov M."/>
            <person name="Shtratnikova V."/>
            <person name="Makarenko M."/>
            <person name="Klepikova A."/>
            <person name="Omelchenko D."/>
            <person name="Novikova G."/>
            <person name="Obukhova E."/>
            <person name="Bogdanov V."/>
            <person name="Penin A."/>
            <person name="Logacheva M."/>
        </authorList>
    </citation>
    <scope>NUCLEOTIDE SEQUENCE</scope>
    <source>
        <strain evidence="1">Hsosn_3</strain>
        <tissue evidence="1">Leaf</tissue>
    </source>
</reference>
<name>A0AAD8MIK7_9APIA</name>
<dbReference type="InterPro" id="IPR011989">
    <property type="entry name" value="ARM-like"/>
</dbReference>